<feature type="compositionally biased region" description="Polar residues" evidence="1">
    <location>
        <begin position="1127"/>
        <end position="1144"/>
    </location>
</feature>
<feature type="compositionally biased region" description="Low complexity" evidence="1">
    <location>
        <begin position="300"/>
        <end position="315"/>
    </location>
</feature>
<feature type="region of interest" description="Disordered" evidence="1">
    <location>
        <begin position="16"/>
        <end position="66"/>
    </location>
</feature>
<feature type="region of interest" description="Disordered" evidence="1">
    <location>
        <begin position="569"/>
        <end position="708"/>
    </location>
</feature>
<protein>
    <submittedName>
        <fullName evidence="3">Uncharacterized protein</fullName>
    </submittedName>
</protein>
<keyword evidence="2" id="KW-0472">Membrane</keyword>
<dbReference type="Proteomes" id="UP000738325">
    <property type="component" value="Unassembled WGS sequence"/>
</dbReference>
<feature type="compositionally biased region" description="Polar residues" evidence="1">
    <location>
        <begin position="570"/>
        <end position="581"/>
    </location>
</feature>
<proteinExistence type="predicted"/>
<feature type="region of interest" description="Disordered" evidence="1">
    <location>
        <begin position="1096"/>
        <end position="1151"/>
    </location>
</feature>
<feature type="transmembrane region" description="Helical" evidence="2">
    <location>
        <begin position="1051"/>
        <end position="1077"/>
    </location>
</feature>
<dbReference type="OrthoDB" id="2441894at2759"/>
<feature type="region of interest" description="Disordered" evidence="1">
    <location>
        <begin position="886"/>
        <end position="933"/>
    </location>
</feature>
<name>A0A9P6R3B0_9FUNG</name>
<feature type="compositionally biased region" description="Polar residues" evidence="1">
    <location>
        <begin position="475"/>
        <end position="488"/>
    </location>
</feature>
<accession>A0A9P6R3B0</accession>
<sequence length="1165" mass="128672">MSVSGSDRILDAHRTLGGWHMDGSSSSSSNSTNTAGATDGGFERRPFDPKQSDGSFTGPSMEPSNSLQSLVESIDDDHVFKLTEMTKKRVEHNNPAQKRQRVVSLSASETMSATDFQPSEKTHQFSTSCKSYLELRYSQLFQSINAGHPINRLRKLHEIVPQIKSLSVPRLTHDGKPSMDSSGSRSRRWKSDKYRFVDKVEESSCIWDLDHMEAKAAAEAAAEAAALAKQAALNREGSQPNLDQIVPATSTNLIHQRLQSTSTDSLTAGHSGESLAPTATTVNESYYDSPLAAVDTQNVPTGMSPSSTFSSITSPNQTHESAINSFSSLEPNPQNPQKESSGENKLRFVEHHSPVQQVLTTPAIKFSEGVNGHSVESAALDISPSKRNSFLGIFGVRGKKVGQDIDLTSHAESPQSSAYGSPRLSATASTQERRSFDSQHSPYFQPTLAISQSQRSHLAGESAPPTLVHSYSGLTTASATSDGQSRGRTSIDDAARPGEYGEPGAVLTDDENGGHWATPTQWPQGERMEDSQDESDNPTTAANKRSSLRRFKDRMPWKRGNKALSAIHQGESTQNPSTTPGHSKPHILDGNKSFGRKIDPTLAYLQGQNFGRMSTSEPSSGRNSIDGSSRPKLNFRVLSSSSSPVLEAVKSPDGSIGVSSPRVGPIAGAMDMLGRSDRSPSVHPSRSDKSPTINPTSRPIEKSPLLNASKAEKSPLLMPMSMFVGEDVSGTTTPMHGDLTKQVACALLVDVERIPKRLLQRLKQRPELGSIDWTEDTVDLSALWSSPEPLPTYEEHVGISDIMKMSNLYPSQLDDVDVLEIHLTLNIEEPEDIHAKNQARRWDLLELRVDQELDHGEKWMKEVFNWSRSKANVIDRHQQTESLKAGEAWHLDDHGPLVEEPETEDGTDESAPDAVSRDEDEGKSKQRLHIAPLETLKARKRQRELSLTSVRDLSSSMSSLQTSSFTFKSSLDTTREAVNEMRVYLEECRQRLQQLHEATGKQLQEKEPIFKEVVDKFTMEWNESYFVRLKEVEDQIQVMNLKRIENPWMDMLLIMLSWFIRGLFYIVEGVTIMIIIVRHAWGKAKKGYEVVRNTKREQERLSRDGGGSGGGTGRREEKAEAMRGMNEATSPSTQNKEAQMSTNRLGYDNDNYGQALAPPKCVGGW</sequence>
<feature type="compositionally biased region" description="Polar residues" evidence="1">
    <location>
        <begin position="316"/>
        <end position="339"/>
    </location>
</feature>
<dbReference type="AlphaFoldDB" id="A0A9P6R3B0"/>
<feature type="compositionally biased region" description="Polar residues" evidence="1">
    <location>
        <begin position="52"/>
        <end position="66"/>
    </location>
</feature>
<feature type="compositionally biased region" description="Basic residues" evidence="1">
    <location>
        <begin position="546"/>
        <end position="557"/>
    </location>
</feature>
<comment type="caution">
    <text evidence="3">The sequence shown here is derived from an EMBL/GenBank/DDBJ whole genome shotgun (WGS) entry which is preliminary data.</text>
</comment>
<gene>
    <name evidence="3" type="ORF">BGZ99_010056</name>
</gene>
<feature type="compositionally biased region" description="Basic and acidic residues" evidence="1">
    <location>
        <begin position="915"/>
        <end position="924"/>
    </location>
</feature>
<organism evidence="3 4">
    <name type="scientific">Dissophora globulifera</name>
    <dbReference type="NCBI Taxonomy" id="979702"/>
    <lineage>
        <taxon>Eukaryota</taxon>
        <taxon>Fungi</taxon>
        <taxon>Fungi incertae sedis</taxon>
        <taxon>Mucoromycota</taxon>
        <taxon>Mortierellomycotina</taxon>
        <taxon>Mortierellomycetes</taxon>
        <taxon>Mortierellales</taxon>
        <taxon>Mortierellaceae</taxon>
        <taxon>Dissophora</taxon>
    </lineage>
</organism>
<evidence type="ECO:0000313" key="3">
    <source>
        <dbReference type="EMBL" id="KAG0311616.1"/>
    </source>
</evidence>
<feature type="region of interest" description="Disordered" evidence="1">
    <location>
        <begin position="410"/>
        <end position="440"/>
    </location>
</feature>
<feature type="compositionally biased region" description="Acidic residues" evidence="1">
    <location>
        <begin position="899"/>
        <end position="911"/>
    </location>
</feature>
<keyword evidence="2" id="KW-1133">Transmembrane helix</keyword>
<keyword evidence="2" id="KW-0812">Transmembrane</keyword>
<feature type="region of interest" description="Disordered" evidence="1">
    <location>
        <begin position="298"/>
        <end position="344"/>
    </location>
</feature>
<feature type="compositionally biased region" description="Basic and acidic residues" evidence="1">
    <location>
        <begin position="674"/>
        <end position="689"/>
    </location>
</feature>
<evidence type="ECO:0000256" key="2">
    <source>
        <dbReference type="SAM" id="Phobius"/>
    </source>
</evidence>
<evidence type="ECO:0000313" key="4">
    <source>
        <dbReference type="Proteomes" id="UP000738325"/>
    </source>
</evidence>
<feature type="compositionally biased region" description="Polar residues" evidence="1">
    <location>
        <begin position="606"/>
        <end position="627"/>
    </location>
</feature>
<feature type="compositionally biased region" description="Basic and acidic residues" evidence="1">
    <location>
        <begin position="41"/>
        <end position="51"/>
    </location>
</feature>
<dbReference type="EMBL" id="JAAAIP010000900">
    <property type="protein sequence ID" value="KAG0311616.1"/>
    <property type="molecule type" value="Genomic_DNA"/>
</dbReference>
<feature type="region of interest" description="Disordered" evidence="1">
    <location>
        <begin position="475"/>
        <end position="557"/>
    </location>
</feature>
<feature type="compositionally biased region" description="Polar residues" evidence="1">
    <location>
        <begin position="410"/>
        <end position="430"/>
    </location>
</feature>
<feature type="compositionally biased region" description="Basic and acidic residues" evidence="1">
    <location>
        <begin position="887"/>
        <end position="897"/>
    </location>
</feature>
<keyword evidence="4" id="KW-1185">Reference proteome</keyword>
<evidence type="ECO:0000256" key="1">
    <source>
        <dbReference type="SAM" id="MobiDB-lite"/>
    </source>
</evidence>
<feature type="compositionally biased region" description="Low complexity" evidence="1">
    <location>
        <begin position="24"/>
        <end position="34"/>
    </location>
</feature>
<reference evidence="3" key="1">
    <citation type="journal article" date="2020" name="Fungal Divers.">
        <title>Resolving the Mortierellaceae phylogeny through synthesis of multi-gene phylogenetics and phylogenomics.</title>
        <authorList>
            <person name="Vandepol N."/>
            <person name="Liber J."/>
            <person name="Desiro A."/>
            <person name="Na H."/>
            <person name="Kennedy M."/>
            <person name="Barry K."/>
            <person name="Grigoriev I.V."/>
            <person name="Miller A.N."/>
            <person name="O'Donnell K."/>
            <person name="Stajich J.E."/>
            <person name="Bonito G."/>
        </authorList>
    </citation>
    <scope>NUCLEOTIDE SEQUENCE</scope>
    <source>
        <strain evidence="3">REB-010B</strain>
    </source>
</reference>